<reference evidence="3 4" key="1">
    <citation type="journal article" date="2018" name="BMC Genomics">
        <title>The genome of Naegleria lovaniensis, the basis for a comparative approach to unravel pathogenicity factors of the human pathogenic amoeba N. fowleri.</title>
        <authorList>
            <person name="Liechti N."/>
            <person name="Schurch N."/>
            <person name="Bruggmann R."/>
            <person name="Wittwer M."/>
        </authorList>
    </citation>
    <scope>NUCLEOTIDE SEQUENCE [LARGE SCALE GENOMIC DNA]</scope>
    <source>
        <strain evidence="3 4">ATCC 30569</strain>
    </source>
</reference>
<dbReference type="RefSeq" id="XP_044547377.1">
    <property type="nucleotide sequence ID" value="XM_044695903.1"/>
</dbReference>
<name>A0AA88GNW9_NAELO</name>
<evidence type="ECO:0000256" key="2">
    <source>
        <dbReference type="SAM" id="MobiDB-lite"/>
    </source>
</evidence>
<evidence type="ECO:0000256" key="1">
    <source>
        <dbReference type="SAM" id="Coils"/>
    </source>
</evidence>
<dbReference type="Gene3D" id="1.20.1480.30">
    <property type="entry name" value="Designed four-helix bundle protein"/>
    <property type="match status" value="1"/>
</dbReference>
<dbReference type="PANTHER" id="PTHR40682">
    <property type="entry name" value="F5/8 TYPE C DOMAIN CONTAINING PROTEIN"/>
    <property type="match status" value="1"/>
</dbReference>
<sequence length="529" mass="60299">MRMSLQEESNLCCLRKGACIVSSSSEQEDYPCNSILSEEEDDIWISEVGLPQECIIQLPPHAYSVGCVGWFCKKRYVFNPKKIKMFISRERDGPFIHWSSLRAEENVSYHLFEIQSIPSDFCYFKFSVTDTFGGNRVYLNKVFVMKELPSVLPPNSEAKTSAETLKESLTLSPNPILDTSPTKITEFSSKFDDLMFDASESHLLNVDNYLVNGTMMLNCTNVSLKELSASPLISIPTFKQKSNSTRNPLTVSMPTFKSSEKEQLPSNTNLPLSSPKKISPSKDIKTTKHSPTLEIPLKDITNTNLKVVEPKTVSLKSSSKKDHNPGKENLILEERRMKVKSRETNLAKTKKNLEELSEKIGEINKRKTQQPLSTKDQVTDISQRLEEVQKEVEELKKRMQSVEENVDTLVKKEIEEFKSKFYEKMGNKFKNSLAKIEQRIARETYKVMDERIRILTHQSECKMFDHVRSQINQLKTEASKTRISSTTTSATASNIMTNTPTLTINDDTSLNLSTSEQVALLKQRMQQLQ</sequence>
<dbReference type="Proteomes" id="UP000816034">
    <property type="component" value="Unassembled WGS sequence"/>
</dbReference>
<organism evidence="3 4">
    <name type="scientific">Naegleria lovaniensis</name>
    <name type="common">Amoeba</name>
    <dbReference type="NCBI Taxonomy" id="51637"/>
    <lineage>
        <taxon>Eukaryota</taxon>
        <taxon>Discoba</taxon>
        <taxon>Heterolobosea</taxon>
        <taxon>Tetramitia</taxon>
        <taxon>Eutetramitia</taxon>
        <taxon>Vahlkampfiidae</taxon>
        <taxon>Naegleria</taxon>
    </lineage>
</organism>
<dbReference type="EMBL" id="PYSW02000026">
    <property type="protein sequence ID" value="KAG2381697.1"/>
    <property type="molecule type" value="Genomic_DNA"/>
</dbReference>
<feature type="coiled-coil region" evidence="1">
    <location>
        <begin position="339"/>
        <end position="412"/>
    </location>
</feature>
<dbReference type="GeneID" id="68098536"/>
<evidence type="ECO:0000313" key="3">
    <source>
        <dbReference type="EMBL" id="KAG2381697.1"/>
    </source>
</evidence>
<keyword evidence="1" id="KW-0175">Coiled coil</keyword>
<dbReference type="AlphaFoldDB" id="A0AA88GNW9"/>
<protein>
    <submittedName>
        <fullName evidence="3">Uncharacterized protein</fullName>
    </submittedName>
</protein>
<evidence type="ECO:0000313" key="4">
    <source>
        <dbReference type="Proteomes" id="UP000816034"/>
    </source>
</evidence>
<comment type="caution">
    <text evidence="3">The sequence shown here is derived from an EMBL/GenBank/DDBJ whole genome shotgun (WGS) entry which is preliminary data.</text>
</comment>
<gene>
    <name evidence="3" type="ORF">C9374_006081</name>
</gene>
<dbReference type="Gene3D" id="2.60.120.260">
    <property type="entry name" value="Galactose-binding domain-like"/>
    <property type="match status" value="1"/>
</dbReference>
<accession>A0AA88GNW9</accession>
<feature type="compositionally biased region" description="Polar residues" evidence="2">
    <location>
        <begin position="239"/>
        <end position="257"/>
    </location>
</feature>
<proteinExistence type="predicted"/>
<feature type="region of interest" description="Disordered" evidence="2">
    <location>
        <begin position="239"/>
        <end position="287"/>
    </location>
</feature>
<keyword evidence="4" id="KW-1185">Reference proteome</keyword>
<dbReference type="PANTHER" id="PTHR40682:SF1">
    <property type="entry name" value="CHROMOSOME UNDETERMINED SCAFFOLD_48, WHOLE GENOME SHOTGUN SEQUENCE"/>
    <property type="match status" value="1"/>
</dbReference>